<dbReference type="EMBL" id="LVHI01000015">
    <property type="protein sequence ID" value="OAK53842.1"/>
    <property type="molecule type" value="Genomic_DNA"/>
</dbReference>
<gene>
    <name evidence="1" type="ORF">A3K89_22260</name>
</gene>
<dbReference type="AlphaFoldDB" id="A0A177YE79"/>
<comment type="caution">
    <text evidence="1">The sequence shown here is derived from an EMBL/GenBank/DDBJ whole genome shotgun (WGS) entry which is preliminary data.</text>
</comment>
<name>A0A177YE79_9NOCA</name>
<organism evidence="1 2">
    <name type="scientific">Rhodococcoides kyotonense</name>
    <dbReference type="NCBI Taxonomy" id="398843"/>
    <lineage>
        <taxon>Bacteria</taxon>
        <taxon>Bacillati</taxon>
        <taxon>Actinomycetota</taxon>
        <taxon>Actinomycetes</taxon>
        <taxon>Mycobacteriales</taxon>
        <taxon>Nocardiaceae</taxon>
        <taxon>Rhodococcoides</taxon>
    </lineage>
</organism>
<proteinExistence type="predicted"/>
<evidence type="ECO:0000313" key="1">
    <source>
        <dbReference type="EMBL" id="OAK53842.1"/>
    </source>
</evidence>
<accession>A0A177YE79</accession>
<protein>
    <submittedName>
        <fullName evidence="1">Uncharacterized protein</fullName>
    </submittedName>
</protein>
<reference evidence="1 2" key="1">
    <citation type="submission" date="2016-03" db="EMBL/GenBank/DDBJ databases">
        <title>Genome sequence of Rhodococcus kyotonensis KB10.</title>
        <authorList>
            <person name="Jeong H."/>
            <person name="Hong C.E."/>
            <person name="Jo S.H."/>
            <person name="Park J.M."/>
        </authorList>
    </citation>
    <scope>NUCLEOTIDE SEQUENCE [LARGE SCALE GENOMIC DNA]</scope>
    <source>
        <strain evidence="1 2">KB10</strain>
    </source>
</reference>
<dbReference type="Proteomes" id="UP000077519">
    <property type="component" value="Unassembled WGS sequence"/>
</dbReference>
<sequence>MTTLGGRDIPPTRSRALLARTRSHAAVLITTDGRMPGIDLTIDSRTVEYGGIEQGRGRLRSITIDTTIGGRAVQPRTGRYTLTAPTYGDRTGLHWTPADAGAAADRRADRRILAAAQ</sequence>
<keyword evidence="2" id="KW-1185">Reference proteome</keyword>
<evidence type="ECO:0000313" key="2">
    <source>
        <dbReference type="Proteomes" id="UP000077519"/>
    </source>
</evidence>
<dbReference type="RefSeq" id="WP_254303526.1">
    <property type="nucleotide sequence ID" value="NZ_LVHI01000015.1"/>
</dbReference>